<evidence type="ECO:0000313" key="2">
    <source>
        <dbReference type="Proteomes" id="UP000887566"/>
    </source>
</evidence>
<evidence type="ECO:0000313" key="3">
    <source>
        <dbReference type="WBParaSite" id="PSAMB.scaffold12203size2890.g34712.t1"/>
    </source>
</evidence>
<dbReference type="AlphaFoldDB" id="A0A914USC3"/>
<reference evidence="3" key="1">
    <citation type="submission" date="2022-11" db="UniProtKB">
        <authorList>
            <consortium name="WormBaseParasite"/>
        </authorList>
    </citation>
    <scope>IDENTIFICATION</scope>
</reference>
<sequence length="76" mass="7815">GGVAFFAWRRYQEGATTAFAPSSYEQDFGGAAGITGGADYGYAGGPAVGGTESYQEPPFTATNQTAGGMQYNQPAY</sequence>
<dbReference type="Proteomes" id="UP000887566">
    <property type="component" value="Unplaced"/>
</dbReference>
<evidence type="ECO:0000256" key="1">
    <source>
        <dbReference type="SAM" id="MobiDB-lite"/>
    </source>
</evidence>
<keyword evidence="2" id="KW-1185">Reference proteome</keyword>
<name>A0A914USC3_9BILA</name>
<proteinExistence type="predicted"/>
<protein>
    <submittedName>
        <fullName evidence="3">Uncharacterized protein</fullName>
    </submittedName>
</protein>
<organism evidence="2 3">
    <name type="scientific">Plectus sambesii</name>
    <dbReference type="NCBI Taxonomy" id="2011161"/>
    <lineage>
        <taxon>Eukaryota</taxon>
        <taxon>Metazoa</taxon>
        <taxon>Ecdysozoa</taxon>
        <taxon>Nematoda</taxon>
        <taxon>Chromadorea</taxon>
        <taxon>Plectida</taxon>
        <taxon>Plectina</taxon>
        <taxon>Plectoidea</taxon>
        <taxon>Plectidae</taxon>
        <taxon>Plectus</taxon>
    </lineage>
</organism>
<accession>A0A914USC3</accession>
<feature type="region of interest" description="Disordered" evidence="1">
    <location>
        <begin position="49"/>
        <end position="76"/>
    </location>
</feature>
<dbReference type="WBParaSite" id="PSAMB.scaffold12203size2890.g34712.t1">
    <property type="protein sequence ID" value="PSAMB.scaffold12203size2890.g34712.t1"/>
    <property type="gene ID" value="PSAMB.scaffold12203size2890.g34712"/>
</dbReference>
<feature type="compositionally biased region" description="Polar residues" evidence="1">
    <location>
        <begin position="60"/>
        <end position="76"/>
    </location>
</feature>